<dbReference type="RefSeq" id="WP_203367290.1">
    <property type="nucleotide sequence ID" value="NZ_WSFT01000048.1"/>
</dbReference>
<feature type="transmembrane region" description="Helical" evidence="1">
    <location>
        <begin position="118"/>
        <end position="138"/>
    </location>
</feature>
<name>A0A942UYK1_9FIRM</name>
<dbReference type="Proteomes" id="UP000724672">
    <property type="component" value="Unassembled WGS sequence"/>
</dbReference>
<dbReference type="EMBL" id="WSFT01000048">
    <property type="protein sequence ID" value="MBS4539366.1"/>
    <property type="molecule type" value="Genomic_DNA"/>
</dbReference>
<evidence type="ECO:0000313" key="2">
    <source>
        <dbReference type="EMBL" id="MBS4539366.1"/>
    </source>
</evidence>
<proteinExistence type="predicted"/>
<comment type="caution">
    <text evidence="2">The sequence shown here is derived from an EMBL/GenBank/DDBJ whole genome shotgun (WGS) entry which is preliminary data.</text>
</comment>
<keyword evidence="1" id="KW-0472">Membrane</keyword>
<feature type="transmembrane region" description="Helical" evidence="1">
    <location>
        <begin position="203"/>
        <end position="223"/>
    </location>
</feature>
<organism evidence="2 3">
    <name type="scientific">Anaeromonas frigoriresistens</name>
    <dbReference type="NCBI Taxonomy" id="2683708"/>
    <lineage>
        <taxon>Bacteria</taxon>
        <taxon>Bacillati</taxon>
        <taxon>Bacillota</taxon>
        <taxon>Tissierellia</taxon>
        <taxon>Tissierellales</taxon>
        <taxon>Thermohalobacteraceae</taxon>
        <taxon>Anaeromonas</taxon>
    </lineage>
</organism>
<sequence>MRILNALKSDVKFQFKQGFYFVYIILTLLYMIVIGQIPNKFINYVVPIVIFTDPSFIGFFFIGGIVMLEKIQGVLQYLVITPLSPKEYLISKTISLTILAELAGFAITLVTYKDSFNWIILFLGILLTSIFYTLYGFIVASGCNTINQYFVKMIPYLLILIIPLLVYFSFPNITVLKAMPPVSGFNLIYGAFNGIKLIEALGYIAYMSVINFFTLLIVENIFIKNIIKGGAL</sequence>
<dbReference type="InterPro" id="IPR056926">
    <property type="entry name" value="FLQE3_permease"/>
</dbReference>
<keyword evidence="1" id="KW-0812">Transmembrane</keyword>
<keyword evidence="3" id="KW-1185">Reference proteome</keyword>
<evidence type="ECO:0000256" key="1">
    <source>
        <dbReference type="SAM" id="Phobius"/>
    </source>
</evidence>
<reference evidence="2" key="1">
    <citation type="submission" date="2019-12" db="EMBL/GenBank/DDBJ databases">
        <title>Clostridiaceae gen. nov. sp. nov., isolated from sediment in Xinjiang, China.</title>
        <authorList>
            <person name="Zhang R."/>
        </authorList>
    </citation>
    <scope>NUCLEOTIDE SEQUENCE</scope>
    <source>
        <strain evidence="2">D2Q-11</strain>
    </source>
</reference>
<feature type="transmembrane region" description="Helical" evidence="1">
    <location>
        <begin position="20"/>
        <end position="38"/>
    </location>
</feature>
<feature type="transmembrane region" description="Helical" evidence="1">
    <location>
        <begin position="150"/>
        <end position="170"/>
    </location>
</feature>
<evidence type="ECO:0000313" key="3">
    <source>
        <dbReference type="Proteomes" id="UP000724672"/>
    </source>
</evidence>
<protein>
    <submittedName>
        <fullName evidence="2">ABC transporter permease</fullName>
    </submittedName>
</protein>
<dbReference type="AlphaFoldDB" id="A0A942UYK1"/>
<feature type="transmembrane region" description="Helical" evidence="1">
    <location>
        <begin position="44"/>
        <end position="68"/>
    </location>
</feature>
<dbReference type="Pfam" id="PF24686">
    <property type="entry name" value="FLQE3_permease"/>
    <property type="match status" value="1"/>
</dbReference>
<keyword evidence="1" id="KW-1133">Transmembrane helix</keyword>
<feature type="transmembrane region" description="Helical" evidence="1">
    <location>
        <begin position="89"/>
        <end position="112"/>
    </location>
</feature>
<gene>
    <name evidence="2" type="ORF">GOQ27_12895</name>
</gene>
<accession>A0A942UYK1</accession>